<protein>
    <submittedName>
        <fullName evidence="1">Uncharacterized protein</fullName>
    </submittedName>
</protein>
<organism evidence="1 2">
    <name type="scientific">Anaerocolumna jejuensis DSM 15929</name>
    <dbReference type="NCBI Taxonomy" id="1121322"/>
    <lineage>
        <taxon>Bacteria</taxon>
        <taxon>Bacillati</taxon>
        <taxon>Bacillota</taxon>
        <taxon>Clostridia</taxon>
        <taxon>Lachnospirales</taxon>
        <taxon>Lachnospiraceae</taxon>
        <taxon>Anaerocolumna</taxon>
    </lineage>
</organism>
<reference evidence="1 2" key="1">
    <citation type="submission" date="2016-11" db="EMBL/GenBank/DDBJ databases">
        <authorList>
            <person name="Jaros S."/>
            <person name="Januszkiewicz K."/>
            <person name="Wedrychowicz H."/>
        </authorList>
    </citation>
    <scope>NUCLEOTIDE SEQUENCE [LARGE SCALE GENOMIC DNA]</scope>
    <source>
        <strain evidence="1 2">DSM 15929</strain>
    </source>
</reference>
<evidence type="ECO:0000313" key="2">
    <source>
        <dbReference type="Proteomes" id="UP000184386"/>
    </source>
</evidence>
<keyword evidence="2" id="KW-1185">Reference proteome</keyword>
<name>A0A1M6VWI4_9FIRM</name>
<dbReference type="AlphaFoldDB" id="A0A1M6VWI4"/>
<proteinExistence type="predicted"/>
<evidence type="ECO:0000313" key="1">
    <source>
        <dbReference type="EMBL" id="SHK85809.1"/>
    </source>
</evidence>
<sequence length="74" mass="8919">MQGNQYNEKLTLWSLEHKKEWEIICGIRITGLDTNLKILEMIKAAGFRELRDMMAFRIYYCMYEDLPESQKVRD</sequence>
<dbReference type="EMBL" id="FRAC01000018">
    <property type="protein sequence ID" value="SHK85809.1"/>
    <property type="molecule type" value="Genomic_DNA"/>
</dbReference>
<dbReference type="OrthoDB" id="1971795at2"/>
<dbReference type="RefSeq" id="WP_073278169.1">
    <property type="nucleotide sequence ID" value="NZ_FRAC01000018.1"/>
</dbReference>
<gene>
    <name evidence="1" type="ORF">SAMN02745136_03537</name>
</gene>
<dbReference type="Proteomes" id="UP000184386">
    <property type="component" value="Unassembled WGS sequence"/>
</dbReference>
<accession>A0A1M6VWI4</accession>